<proteinExistence type="predicted"/>
<accession>A0A1E4U2T8</accession>
<dbReference type="Proteomes" id="UP000094236">
    <property type="component" value="Unassembled WGS sequence"/>
</dbReference>
<keyword evidence="3" id="KW-1185">Reference proteome</keyword>
<name>A0A1E4U2T8_PACTA</name>
<gene>
    <name evidence="2" type="ORF">PACTADRAFT_48091</name>
</gene>
<evidence type="ECO:0000313" key="3">
    <source>
        <dbReference type="Proteomes" id="UP000094236"/>
    </source>
</evidence>
<reference evidence="3" key="1">
    <citation type="submission" date="2016-05" db="EMBL/GenBank/DDBJ databases">
        <title>Comparative genomics of biotechnologically important yeasts.</title>
        <authorList>
            <consortium name="DOE Joint Genome Institute"/>
            <person name="Riley R."/>
            <person name="Haridas S."/>
            <person name="Wolfe K.H."/>
            <person name="Lopes M.R."/>
            <person name="Hittinger C.T."/>
            <person name="Goker M."/>
            <person name="Salamov A."/>
            <person name="Wisecaver J."/>
            <person name="Long T.M."/>
            <person name="Aerts A.L."/>
            <person name="Barry K."/>
            <person name="Choi C."/>
            <person name="Clum A."/>
            <person name="Coughlan A.Y."/>
            <person name="Deshpande S."/>
            <person name="Douglass A.P."/>
            <person name="Hanson S.J."/>
            <person name="Klenk H.-P."/>
            <person name="Labutti K."/>
            <person name="Lapidus A."/>
            <person name="Lindquist E."/>
            <person name="Lipzen A."/>
            <person name="Meier-Kolthoff J.P."/>
            <person name="Ohm R.A."/>
            <person name="Otillar R.P."/>
            <person name="Pangilinan J."/>
            <person name="Peng Y."/>
            <person name="Rokas A."/>
            <person name="Rosa C.A."/>
            <person name="Scheuner C."/>
            <person name="Sibirny A.A."/>
            <person name="Slot J.C."/>
            <person name="Stielow J.B."/>
            <person name="Sun H."/>
            <person name="Kurtzman C.P."/>
            <person name="Blackwell M."/>
            <person name="Grigoriev I.V."/>
            <person name="Jeffries T.W."/>
        </authorList>
    </citation>
    <scope>NUCLEOTIDE SEQUENCE [LARGE SCALE GENOMIC DNA]</scope>
    <source>
        <strain evidence="3">NRRL Y-2460</strain>
    </source>
</reference>
<evidence type="ECO:0000313" key="2">
    <source>
        <dbReference type="EMBL" id="ODV98307.1"/>
    </source>
</evidence>
<protein>
    <submittedName>
        <fullName evidence="2">Uncharacterized protein</fullName>
    </submittedName>
</protein>
<dbReference type="AlphaFoldDB" id="A0A1E4U2T8"/>
<keyword evidence="1" id="KW-0175">Coiled coil</keyword>
<organism evidence="2 3">
    <name type="scientific">Pachysolen tannophilus NRRL Y-2460</name>
    <dbReference type="NCBI Taxonomy" id="669874"/>
    <lineage>
        <taxon>Eukaryota</taxon>
        <taxon>Fungi</taxon>
        <taxon>Dikarya</taxon>
        <taxon>Ascomycota</taxon>
        <taxon>Saccharomycotina</taxon>
        <taxon>Pichiomycetes</taxon>
        <taxon>Pachysolenaceae</taxon>
        <taxon>Pachysolen</taxon>
    </lineage>
</organism>
<sequence>MFLRSSLRALGKRVTLGSSFKVTTRTNPTGSCFNFVEGKRFNSELSDSQKRVVKLVNKLNEHENVKLALEKTSILLREKGFDKTKLTMMQQVKLLLDKDVKASLVNFKNELDKAGIELKEDDVKDFMSLFQNPNAIKK</sequence>
<dbReference type="EMBL" id="KV454011">
    <property type="protein sequence ID" value="ODV98307.1"/>
    <property type="molecule type" value="Genomic_DNA"/>
</dbReference>
<dbReference type="OrthoDB" id="10008801at2759"/>
<feature type="coiled-coil region" evidence="1">
    <location>
        <begin position="45"/>
        <end position="72"/>
    </location>
</feature>
<evidence type="ECO:0000256" key="1">
    <source>
        <dbReference type="SAM" id="Coils"/>
    </source>
</evidence>